<proteinExistence type="predicted"/>
<accession>A0A6J5M578</accession>
<evidence type="ECO:0000313" key="1">
    <source>
        <dbReference type="EMBL" id="CAB4141281.1"/>
    </source>
</evidence>
<dbReference type="EMBL" id="LR796388">
    <property type="protein sequence ID" value="CAB4141281.1"/>
    <property type="molecule type" value="Genomic_DNA"/>
</dbReference>
<gene>
    <name evidence="1" type="ORF">UFOVP410_120</name>
</gene>
<protein>
    <submittedName>
        <fullName evidence="1">Uncharacterized protein</fullName>
    </submittedName>
</protein>
<name>A0A6J5M578_9CAUD</name>
<reference evidence="1" key="1">
    <citation type="submission" date="2020-04" db="EMBL/GenBank/DDBJ databases">
        <authorList>
            <person name="Chiriac C."/>
            <person name="Salcher M."/>
            <person name="Ghai R."/>
            <person name="Kavagutti S V."/>
        </authorList>
    </citation>
    <scope>NUCLEOTIDE SEQUENCE</scope>
</reference>
<organism evidence="1">
    <name type="scientific">uncultured Caudovirales phage</name>
    <dbReference type="NCBI Taxonomy" id="2100421"/>
    <lineage>
        <taxon>Viruses</taxon>
        <taxon>Duplodnaviria</taxon>
        <taxon>Heunggongvirae</taxon>
        <taxon>Uroviricota</taxon>
        <taxon>Caudoviricetes</taxon>
        <taxon>Peduoviridae</taxon>
        <taxon>Maltschvirus</taxon>
        <taxon>Maltschvirus maltsch</taxon>
    </lineage>
</organism>
<sequence>MKKPCSKAKLKPILDYLQKRLESKTIRNYKYIDVSGFRQDRPNTRYAMVTLNSDLNVLETRSETIKELMQIDYLLRIKTSSEFPEKIWIYPT</sequence>